<feature type="domain" description="Integrase catalytic" evidence="2">
    <location>
        <begin position="96"/>
        <end position="271"/>
    </location>
</feature>
<dbReference type="Gene3D" id="3.30.420.10">
    <property type="entry name" value="Ribonuclease H-like superfamily/Ribonuclease H"/>
    <property type="match status" value="1"/>
</dbReference>
<dbReference type="PANTHER" id="PTHR37984:SF5">
    <property type="entry name" value="PROTEIN NYNRIN-LIKE"/>
    <property type="match status" value="1"/>
</dbReference>
<organism evidence="3 4">
    <name type="scientific">Cordylochernes scorpioides</name>
    <dbReference type="NCBI Taxonomy" id="51811"/>
    <lineage>
        <taxon>Eukaryota</taxon>
        <taxon>Metazoa</taxon>
        <taxon>Ecdysozoa</taxon>
        <taxon>Arthropoda</taxon>
        <taxon>Chelicerata</taxon>
        <taxon>Arachnida</taxon>
        <taxon>Pseudoscorpiones</taxon>
        <taxon>Cheliferoidea</taxon>
        <taxon>Chernetidae</taxon>
        <taxon>Cordylochernes</taxon>
    </lineage>
</organism>
<dbReference type="InterPro" id="IPR041577">
    <property type="entry name" value="RT_RNaseH_2"/>
</dbReference>
<name>A0ABY6LLV0_9ARAC</name>
<dbReference type="SUPFAM" id="SSF53098">
    <property type="entry name" value="Ribonuclease H-like"/>
    <property type="match status" value="1"/>
</dbReference>
<evidence type="ECO:0000313" key="4">
    <source>
        <dbReference type="Proteomes" id="UP001235939"/>
    </source>
</evidence>
<dbReference type="InterPro" id="IPR001584">
    <property type="entry name" value="Integrase_cat-core"/>
</dbReference>
<dbReference type="PROSITE" id="PS50994">
    <property type="entry name" value="INTEGRASE"/>
    <property type="match status" value="1"/>
</dbReference>
<evidence type="ECO:0000256" key="1">
    <source>
        <dbReference type="ARBA" id="ARBA00023268"/>
    </source>
</evidence>
<proteinExistence type="predicted"/>
<keyword evidence="1" id="KW-0511">Multifunctional enzyme</keyword>
<dbReference type="InterPro" id="IPR012337">
    <property type="entry name" value="RNaseH-like_sf"/>
</dbReference>
<accession>A0ABY6LLV0</accession>
<evidence type="ECO:0000313" key="3">
    <source>
        <dbReference type="EMBL" id="UYV82143.1"/>
    </source>
</evidence>
<keyword evidence="4" id="KW-1185">Reference proteome</keyword>
<gene>
    <name evidence="3" type="ORF">LAZ67_21001121</name>
</gene>
<dbReference type="InterPro" id="IPR043502">
    <property type="entry name" value="DNA/RNA_pol_sf"/>
</dbReference>
<dbReference type="Proteomes" id="UP001235939">
    <property type="component" value="Chromosome 21"/>
</dbReference>
<dbReference type="EMBL" id="CP092883">
    <property type="protein sequence ID" value="UYV82143.1"/>
    <property type="molecule type" value="Genomic_DNA"/>
</dbReference>
<sequence length="378" mass="42892">MYAVSICYHPHILYICYIFINNTCKPLFVCKAKKVDIKIKLERVFCQLVAGTEGRKKANAQPMWGPQGLIIDDPCKQDRFWRGKCLTSKPILHLFKEGLPCQLFCDVSLQGIAGILEQQHPDGTLHPVQYYSRAIRPHEKNYSITELECLAVIDSVEKFRIYLAGCGRPKRLLSDRAPAFTSPKFRRFSVKHGIQPLLTTANNPQANGLCERLNATLTGKLRLLHLENPRTSWTKLIRILAVQRTNDRHAKEKIKYDNKHKTPQFAMGDLVLVKAYHHPDCGKLVPYITGPYKIIEIISDNVVRINRPNKIARSGSDTVHNEEAAITIQPHSSLPLTTRSEANIVKILISSMYIDVEQSTNSNTYSIVLEHNSAHFDS</sequence>
<dbReference type="InterPro" id="IPR050951">
    <property type="entry name" value="Retrovirus_Pol_polyprotein"/>
</dbReference>
<dbReference type="SUPFAM" id="SSF56672">
    <property type="entry name" value="DNA/RNA polymerases"/>
    <property type="match status" value="1"/>
</dbReference>
<protein>
    <recommendedName>
        <fullName evidence="2">Integrase catalytic domain-containing protein</fullName>
    </recommendedName>
</protein>
<evidence type="ECO:0000259" key="2">
    <source>
        <dbReference type="PROSITE" id="PS50994"/>
    </source>
</evidence>
<dbReference type="InterPro" id="IPR036397">
    <property type="entry name" value="RNaseH_sf"/>
</dbReference>
<dbReference type="PANTHER" id="PTHR37984">
    <property type="entry name" value="PROTEIN CBG26694"/>
    <property type="match status" value="1"/>
</dbReference>
<reference evidence="3 4" key="1">
    <citation type="submission" date="2022-01" db="EMBL/GenBank/DDBJ databases">
        <title>A chromosomal length assembly of Cordylochernes scorpioides.</title>
        <authorList>
            <person name="Zeh D."/>
            <person name="Zeh J."/>
        </authorList>
    </citation>
    <scope>NUCLEOTIDE SEQUENCE [LARGE SCALE GENOMIC DNA]</scope>
    <source>
        <strain evidence="3">IN4F17</strain>
        <tissue evidence="3">Whole Body</tissue>
    </source>
</reference>
<dbReference type="Pfam" id="PF17919">
    <property type="entry name" value="RT_RNaseH_2"/>
    <property type="match status" value="1"/>
</dbReference>